<protein>
    <submittedName>
        <fullName evidence="10">Methyl-accepting chemotaxis protein</fullName>
    </submittedName>
</protein>
<dbReference type="GO" id="GO:0005886">
    <property type="term" value="C:plasma membrane"/>
    <property type="evidence" value="ECO:0007669"/>
    <property type="project" value="UniProtKB-SubCell"/>
</dbReference>
<dbReference type="PANTHER" id="PTHR32089:SF112">
    <property type="entry name" value="LYSOZYME-LIKE PROTEIN-RELATED"/>
    <property type="match status" value="1"/>
</dbReference>
<dbReference type="SUPFAM" id="SSF58104">
    <property type="entry name" value="Methyl-accepting chemotaxis protein (MCP) signaling domain"/>
    <property type="match status" value="1"/>
</dbReference>
<evidence type="ECO:0000256" key="1">
    <source>
        <dbReference type="ARBA" id="ARBA00004429"/>
    </source>
</evidence>
<organism evidence="10 11">
    <name type="scientific">Desulfosarcina ovata subsp. sediminis</name>
    <dbReference type="NCBI Taxonomy" id="885957"/>
    <lineage>
        <taxon>Bacteria</taxon>
        <taxon>Pseudomonadati</taxon>
        <taxon>Thermodesulfobacteriota</taxon>
        <taxon>Desulfobacteria</taxon>
        <taxon>Desulfobacterales</taxon>
        <taxon>Desulfosarcinaceae</taxon>
        <taxon>Desulfosarcina</taxon>
    </lineage>
</organism>
<dbReference type="PROSITE" id="PS50111">
    <property type="entry name" value="CHEMOTAXIS_TRANSDUC_2"/>
    <property type="match status" value="1"/>
</dbReference>
<dbReference type="SMART" id="SM00283">
    <property type="entry name" value="MA"/>
    <property type="match status" value="1"/>
</dbReference>
<keyword evidence="6" id="KW-1133">Transmembrane helix</keyword>
<gene>
    <name evidence="10" type="ORF">DSCO28_16260</name>
</gene>
<dbReference type="KEGG" id="dov:DSCO28_16260"/>
<dbReference type="Pfam" id="PF00015">
    <property type="entry name" value="MCPsignal"/>
    <property type="match status" value="1"/>
</dbReference>
<dbReference type="InterPro" id="IPR000727">
    <property type="entry name" value="T_SNARE_dom"/>
</dbReference>
<evidence type="ECO:0000259" key="9">
    <source>
        <dbReference type="PROSITE" id="PS50885"/>
    </source>
</evidence>
<evidence type="ECO:0000256" key="3">
    <source>
        <dbReference type="ARBA" id="ARBA00023224"/>
    </source>
</evidence>
<dbReference type="Pfam" id="PF00672">
    <property type="entry name" value="HAMP"/>
    <property type="match status" value="1"/>
</dbReference>
<dbReference type="Gene3D" id="1.10.287.950">
    <property type="entry name" value="Methyl-accepting chemotaxis protein"/>
    <property type="match status" value="1"/>
</dbReference>
<feature type="domain" description="Methyl-accepting transducer" evidence="7">
    <location>
        <begin position="282"/>
        <end position="518"/>
    </location>
</feature>
<evidence type="ECO:0000256" key="2">
    <source>
        <dbReference type="ARBA" id="ARBA00022519"/>
    </source>
</evidence>
<evidence type="ECO:0000313" key="10">
    <source>
        <dbReference type="EMBL" id="BBO81060.1"/>
    </source>
</evidence>
<dbReference type="InterPro" id="IPR003660">
    <property type="entry name" value="HAMP_dom"/>
</dbReference>
<dbReference type="CDD" id="cd06225">
    <property type="entry name" value="HAMP"/>
    <property type="match status" value="1"/>
</dbReference>
<dbReference type="Proteomes" id="UP000425960">
    <property type="component" value="Chromosome"/>
</dbReference>
<evidence type="ECO:0000256" key="4">
    <source>
        <dbReference type="ARBA" id="ARBA00029447"/>
    </source>
</evidence>
<dbReference type="PROSITE" id="PS50885">
    <property type="entry name" value="HAMP"/>
    <property type="match status" value="1"/>
</dbReference>
<proteinExistence type="inferred from homology"/>
<comment type="similarity">
    <text evidence="4">Belongs to the methyl-accepting chemotaxis (MCP) protein family.</text>
</comment>
<reference evidence="10 11" key="1">
    <citation type="submission" date="2019-11" db="EMBL/GenBank/DDBJ databases">
        <title>Comparative genomics of hydrocarbon-degrading Desulfosarcina strains.</title>
        <authorList>
            <person name="Watanabe M."/>
            <person name="Kojima H."/>
            <person name="Fukui M."/>
        </authorList>
    </citation>
    <scope>NUCLEOTIDE SEQUENCE [LARGE SCALE GENOMIC DNA]</scope>
    <source>
        <strain evidence="10 11">28bB2T</strain>
    </source>
</reference>
<dbReference type="InterPro" id="IPR004089">
    <property type="entry name" value="MCPsignal_dom"/>
</dbReference>
<dbReference type="Gene3D" id="1.10.8.500">
    <property type="entry name" value="HAMP domain in histidine kinase"/>
    <property type="match status" value="1"/>
</dbReference>
<evidence type="ECO:0000256" key="5">
    <source>
        <dbReference type="PROSITE-ProRule" id="PRU00284"/>
    </source>
</evidence>
<dbReference type="SMART" id="SM00304">
    <property type="entry name" value="HAMP"/>
    <property type="match status" value="1"/>
</dbReference>
<dbReference type="PANTHER" id="PTHR32089">
    <property type="entry name" value="METHYL-ACCEPTING CHEMOTAXIS PROTEIN MCPB"/>
    <property type="match status" value="1"/>
</dbReference>
<name>A0A5K7ZPR7_9BACT</name>
<feature type="transmembrane region" description="Helical" evidence="6">
    <location>
        <begin position="12"/>
        <end position="32"/>
    </location>
</feature>
<evidence type="ECO:0000256" key="6">
    <source>
        <dbReference type="SAM" id="Phobius"/>
    </source>
</evidence>
<keyword evidence="6" id="KW-0812">Transmembrane</keyword>
<feature type="transmembrane region" description="Helical" evidence="6">
    <location>
        <begin position="186"/>
        <end position="211"/>
    </location>
</feature>
<comment type="subcellular location">
    <subcellularLocation>
        <location evidence="1">Cell inner membrane</location>
        <topology evidence="1">Multi-pass membrane protein</topology>
    </subcellularLocation>
</comment>
<keyword evidence="3 5" id="KW-0807">Transducer</keyword>
<dbReference type="RefSeq" id="WP_173179201.1">
    <property type="nucleotide sequence ID" value="NZ_AP021876.1"/>
</dbReference>
<keyword evidence="6" id="KW-0472">Membrane</keyword>
<sequence>MWKKMSIAKKIWLGVSILIVGYLISMLFGFLLGRQSESQLVRVSQSSFPASQQSQAALTAFKEQVKLYNDAVMLGDSALIHAAGEKSAEVMAALDKIVSLDGISDRAKTDTKAVEELVVSFSKEATGVYTAMVADTMSESLGKKAAALSQTTEQIRSELSVHTQTFADSLKSELARIGNTTRLQRYLSLIIFVCVVSTALICVSLIIIFSVNRPLKSTVAMLKDIAEGEGDLTRRLSVKSNDEVGELSHWFNVFMEKMQGMLKSIANDARTLKQSSEQLFELSGQLSNGADNVSVKSEAVAAASDQMSSNMNSVAVAMEDASANVNMVATATEEMTSTVNEIAHNSEKAKLVTENAVNQADRASKRVCELGNAAQDIGRVAETITEISEQTNLLALNATIEAARAGESGKGFAVVANEIKDLARQTAAATLEIKEQIAGIQGSTEGTVSEIKHITKVINGVNEIVSSIATAVEEQSAATREISGNVSHTAQGLEEINGNVSQSSTVALEIAKDIATVNTAANDMTENSSQVNSKAEALRTLAEQLTNMVGRFKL</sequence>
<feature type="domain" description="T-SNARE coiled-coil homology" evidence="8">
    <location>
        <begin position="441"/>
        <end position="503"/>
    </location>
</feature>
<evidence type="ECO:0000313" key="11">
    <source>
        <dbReference type="Proteomes" id="UP000425960"/>
    </source>
</evidence>
<evidence type="ECO:0000259" key="7">
    <source>
        <dbReference type="PROSITE" id="PS50111"/>
    </source>
</evidence>
<feature type="domain" description="HAMP" evidence="9">
    <location>
        <begin position="209"/>
        <end position="263"/>
    </location>
</feature>
<keyword evidence="2" id="KW-0997">Cell inner membrane</keyword>
<keyword evidence="2" id="KW-1003">Cell membrane</keyword>
<dbReference type="PROSITE" id="PS50192">
    <property type="entry name" value="T_SNARE"/>
    <property type="match status" value="1"/>
</dbReference>
<dbReference type="GO" id="GO:0007165">
    <property type="term" value="P:signal transduction"/>
    <property type="evidence" value="ECO:0007669"/>
    <property type="project" value="UniProtKB-KW"/>
</dbReference>
<accession>A0A5K7ZPR7</accession>
<evidence type="ECO:0000259" key="8">
    <source>
        <dbReference type="PROSITE" id="PS50192"/>
    </source>
</evidence>
<dbReference type="AlphaFoldDB" id="A0A5K7ZPR7"/>
<dbReference type="EMBL" id="AP021876">
    <property type="protein sequence ID" value="BBO81060.1"/>
    <property type="molecule type" value="Genomic_DNA"/>
</dbReference>